<dbReference type="PROSITE" id="PS50943">
    <property type="entry name" value="HTH_CROC1"/>
    <property type="match status" value="1"/>
</dbReference>
<dbReference type="InterPro" id="IPR028082">
    <property type="entry name" value="Peripla_BP_I"/>
</dbReference>
<dbReference type="SUPFAM" id="SSF47413">
    <property type="entry name" value="lambda repressor-like DNA-binding domains"/>
    <property type="match status" value="1"/>
</dbReference>
<dbReference type="Pfam" id="PF13377">
    <property type="entry name" value="Peripla_BP_3"/>
    <property type="match status" value="1"/>
</dbReference>
<organism evidence="6 7">
    <name type="scientific">Grimontia kaedaensis</name>
    <dbReference type="NCBI Taxonomy" id="2872157"/>
    <lineage>
        <taxon>Bacteria</taxon>
        <taxon>Pseudomonadati</taxon>
        <taxon>Pseudomonadota</taxon>
        <taxon>Gammaproteobacteria</taxon>
        <taxon>Vibrionales</taxon>
        <taxon>Vibrionaceae</taxon>
        <taxon>Grimontia</taxon>
    </lineage>
</organism>
<evidence type="ECO:0000256" key="1">
    <source>
        <dbReference type="ARBA" id="ARBA00023015"/>
    </source>
</evidence>
<dbReference type="Gene3D" id="1.10.260.40">
    <property type="entry name" value="lambda repressor-like DNA-binding domains"/>
    <property type="match status" value="1"/>
</dbReference>
<dbReference type="Proteomes" id="UP001056255">
    <property type="component" value="Chromosome II"/>
</dbReference>
<dbReference type="EMBL" id="CP082276">
    <property type="protein sequence ID" value="USH05709.1"/>
    <property type="molecule type" value="Genomic_DNA"/>
</dbReference>
<dbReference type="InterPro" id="IPR000843">
    <property type="entry name" value="HTH_LacI"/>
</dbReference>
<evidence type="ECO:0000313" key="6">
    <source>
        <dbReference type="EMBL" id="USH05709.1"/>
    </source>
</evidence>
<gene>
    <name evidence="6" type="ORF">K6Q96_22365</name>
</gene>
<evidence type="ECO:0000313" key="7">
    <source>
        <dbReference type="Proteomes" id="UP001056255"/>
    </source>
</evidence>
<dbReference type="InterPro" id="IPR010982">
    <property type="entry name" value="Lambda_DNA-bd_dom_sf"/>
</dbReference>
<dbReference type="PROSITE" id="PS50932">
    <property type="entry name" value="HTH_LACI_2"/>
    <property type="match status" value="1"/>
</dbReference>
<keyword evidence="3" id="KW-0804">Transcription</keyword>
<dbReference type="GO" id="GO:0003677">
    <property type="term" value="F:DNA binding"/>
    <property type="evidence" value="ECO:0007669"/>
    <property type="project" value="UniProtKB-KW"/>
</dbReference>
<evidence type="ECO:0000259" key="5">
    <source>
        <dbReference type="PROSITE" id="PS50943"/>
    </source>
</evidence>
<dbReference type="InterPro" id="IPR001387">
    <property type="entry name" value="Cro/C1-type_HTH"/>
</dbReference>
<sequence length="355" mass="39641">MKSRRATSGKLRKSSLITIKEVAELANVSQSTVSRALNGHKSVKEKNRVKVFDAIEKLGYQPNAFAQALASNKSHSIGMLVGTFDGPYFGPLMHHVERVVRQKNYHLIITSGHENYDEEQESIHFLNAKKIDGLVLTSDMMSDADILQIVEKTPATMLMNRYIPEISDQCICMDNEWGGYIATEYLIKNGHTRIGCVTGQLSKIDSRERLQGYRNALDKYGIEYDQNLVVEGRFDHDGNDKAVRRLMDRDSDITGIFCLNDSIALAAYGVCHDRGMKVGEDISIVGFDNHTYSQYMTPSLTTIHFPLEDMACEAARGVLNMLEGKPLANINTRLFPTLMKRGSVKTLETATIAPA</sequence>
<proteinExistence type="predicted"/>
<dbReference type="InterPro" id="IPR046335">
    <property type="entry name" value="LacI/GalR-like_sensor"/>
</dbReference>
<evidence type="ECO:0000256" key="3">
    <source>
        <dbReference type="ARBA" id="ARBA00023163"/>
    </source>
</evidence>
<keyword evidence="1" id="KW-0805">Transcription regulation</keyword>
<dbReference type="CDD" id="cd01392">
    <property type="entry name" value="HTH_LacI"/>
    <property type="match status" value="1"/>
</dbReference>
<dbReference type="Pfam" id="PF00356">
    <property type="entry name" value="LacI"/>
    <property type="match status" value="1"/>
</dbReference>
<evidence type="ECO:0000256" key="2">
    <source>
        <dbReference type="ARBA" id="ARBA00023125"/>
    </source>
</evidence>
<keyword evidence="2 6" id="KW-0238">DNA-binding</keyword>
<dbReference type="Gene3D" id="3.40.50.2300">
    <property type="match status" value="2"/>
</dbReference>
<feature type="domain" description="HTH cro/C1-type" evidence="5">
    <location>
        <begin position="10"/>
        <end position="61"/>
    </location>
</feature>
<dbReference type="PANTHER" id="PTHR30146:SF109">
    <property type="entry name" value="HTH-TYPE TRANSCRIPTIONAL REGULATOR GALS"/>
    <property type="match status" value="1"/>
</dbReference>
<feature type="domain" description="HTH lacI-type" evidence="4">
    <location>
        <begin position="17"/>
        <end position="71"/>
    </location>
</feature>
<accession>A0ABY4X346</accession>
<protein>
    <submittedName>
        <fullName evidence="6">LacI family DNA-binding transcriptional regulator</fullName>
    </submittedName>
</protein>
<reference evidence="6" key="1">
    <citation type="submission" date="2021-08" db="EMBL/GenBank/DDBJ databases">
        <authorList>
            <person name="Sakaguchi M."/>
            <person name="Kikuchi T."/>
            <person name="Urbanczyk H."/>
        </authorList>
    </citation>
    <scope>NUCLEOTIDE SEQUENCE</scope>
    <source>
        <strain evidence="6">020920N</strain>
    </source>
</reference>
<dbReference type="SMART" id="SM00354">
    <property type="entry name" value="HTH_LACI"/>
    <property type="match status" value="1"/>
</dbReference>
<dbReference type="PROSITE" id="PS00356">
    <property type="entry name" value="HTH_LACI_1"/>
    <property type="match status" value="1"/>
</dbReference>
<dbReference type="SUPFAM" id="SSF53822">
    <property type="entry name" value="Periplasmic binding protein-like I"/>
    <property type="match status" value="1"/>
</dbReference>
<dbReference type="PANTHER" id="PTHR30146">
    <property type="entry name" value="LACI-RELATED TRANSCRIPTIONAL REPRESSOR"/>
    <property type="match status" value="1"/>
</dbReference>
<dbReference type="CDD" id="cd06270">
    <property type="entry name" value="PBP1_GalS-like"/>
    <property type="match status" value="1"/>
</dbReference>
<keyword evidence="7" id="KW-1185">Reference proteome</keyword>
<name>A0ABY4X346_9GAMM</name>
<evidence type="ECO:0000259" key="4">
    <source>
        <dbReference type="PROSITE" id="PS50932"/>
    </source>
</evidence>